<protein>
    <submittedName>
        <fullName evidence="1">Uncharacterized protein</fullName>
    </submittedName>
</protein>
<dbReference type="Proteomes" id="UP000823388">
    <property type="component" value="Chromosome 3N"/>
</dbReference>
<evidence type="ECO:0000313" key="2">
    <source>
        <dbReference type="Proteomes" id="UP000823388"/>
    </source>
</evidence>
<dbReference type="EMBL" id="CM029042">
    <property type="protein sequence ID" value="KAG2619395.1"/>
    <property type="molecule type" value="Genomic_DNA"/>
</dbReference>
<comment type="caution">
    <text evidence="1">The sequence shown here is derived from an EMBL/GenBank/DDBJ whole genome shotgun (WGS) entry which is preliminary data.</text>
</comment>
<gene>
    <name evidence="1" type="ORF">PVAP13_3NG076907</name>
</gene>
<reference evidence="1" key="1">
    <citation type="submission" date="2020-05" db="EMBL/GenBank/DDBJ databases">
        <title>WGS assembly of Panicum virgatum.</title>
        <authorList>
            <person name="Lovell J.T."/>
            <person name="Jenkins J."/>
            <person name="Shu S."/>
            <person name="Juenger T.E."/>
            <person name="Schmutz J."/>
        </authorList>
    </citation>
    <scope>NUCLEOTIDE SEQUENCE</scope>
    <source>
        <strain evidence="1">AP13</strain>
    </source>
</reference>
<proteinExistence type="predicted"/>
<sequence length="147" mass="15383">MGVLASPSYFWPLSFSCCRAVGKSQYTVHSLASLESLGVLSGEACTASLDVMSKPGQGERPSWHACLGPDRCSDPHGAHAALPVLLIGARGGAGAVVVLALPCHRAARGAERGREHTGVGEFLGYKWILPGSHWETLVRPPVTPTGL</sequence>
<name>A0A8T0UBW5_PANVG</name>
<organism evidence="1 2">
    <name type="scientific">Panicum virgatum</name>
    <name type="common">Blackwell switchgrass</name>
    <dbReference type="NCBI Taxonomy" id="38727"/>
    <lineage>
        <taxon>Eukaryota</taxon>
        <taxon>Viridiplantae</taxon>
        <taxon>Streptophyta</taxon>
        <taxon>Embryophyta</taxon>
        <taxon>Tracheophyta</taxon>
        <taxon>Spermatophyta</taxon>
        <taxon>Magnoliopsida</taxon>
        <taxon>Liliopsida</taxon>
        <taxon>Poales</taxon>
        <taxon>Poaceae</taxon>
        <taxon>PACMAD clade</taxon>
        <taxon>Panicoideae</taxon>
        <taxon>Panicodae</taxon>
        <taxon>Paniceae</taxon>
        <taxon>Panicinae</taxon>
        <taxon>Panicum</taxon>
        <taxon>Panicum sect. Hiantes</taxon>
    </lineage>
</organism>
<keyword evidence="2" id="KW-1185">Reference proteome</keyword>
<accession>A0A8T0UBW5</accession>
<evidence type="ECO:0000313" key="1">
    <source>
        <dbReference type="EMBL" id="KAG2619395.1"/>
    </source>
</evidence>
<dbReference type="AlphaFoldDB" id="A0A8T0UBW5"/>